<dbReference type="Proteomes" id="UP001428290">
    <property type="component" value="Unassembled WGS sequence"/>
</dbReference>
<dbReference type="InterPro" id="IPR027417">
    <property type="entry name" value="P-loop_NTPase"/>
</dbReference>
<accession>A0ABP9X453</accession>
<dbReference type="SMART" id="SM00382">
    <property type="entry name" value="AAA"/>
    <property type="match status" value="1"/>
</dbReference>
<keyword evidence="3 5" id="KW-0067">ATP-binding</keyword>
<dbReference type="InterPro" id="IPR003593">
    <property type="entry name" value="AAA+_ATPase"/>
</dbReference>
<dbReference type="InterPro" id="IPR050319">
    <property type="entry name" value="ABC_transp_ATP-bind"/>
</dbReference>
<dbReference type="Gene3D" id="3.40.50.300">
    <property type="entry name" value="P-loop containing nucleotide triphosphate hydrolases"/>
    <property type="match status" value="1"/>
</dbReference>
<dbReference type="InterPro" id="IPR017871">
    <property type="entry name" value="ABC_transporter-like_CS"/>
</dbReference>
<dbReference type="Pfam" id="PF00005">
    <property type="entry name" value="ABC_tran"/>
    <property type="match status" value="1"/>
</dbReference>
<evidence type="ECO:0000256" key="2">
    <source>
        <dbReference type="ARBA" id="ARBA00022741"/>
    </source>
</evidence>
<dbReference type="PANTHER" id="PTHR43776">
    <property type="entry name" value="TRANSPORT ATP-BINDING PROTEIN"/>
    <property type="match status" value="1"/>
</dbReference>
<evidence type="ECO:0000313" key="6">
    <source>
        <dbReference type="Proteomes" id="UP001428290"/>
    </source>
</evidence>
<dbReference type="PROSITE" id="PS50893">
    <property type="entry name" value="ABC_TRANSPORTER_2"/>
    <property type="match status" value="1"/>
</dbReference>
<name>A0ABP9X453_9CHLR</name>
<dbReference type="CDD" id="cd03257">
    <property type="entry name" value="ABC_NikE_OppD_transporters"/>
    <property type="match status" value="1"/>
</dbReference>
<proteinExistence type="predicted"/>
<protein>
    <submittedName>
        <fullName evidence="5">Oligopeptide transport ATP-binding protein OppF</fullName>
    </submittedName>
</protein>
<keyword evidence="6" id="KW-1185">Reference proteome</keyword>
<dbReference type="PANTHER" id="PTHR43776:SF12">
    <property type="entry name" value="OLIGOPEPTIDE ABC TRANSPORTER, ATP-BINDING PROTEIN"/>
    <property type="match status" value="1"/>
</dbReference>
<dbReference type="InterPro" id="IPR003439">
    <property type="entry name" value="ABC_transporter-like_ATP-bd"/>
</dbReference>
<dbReference type="SUPFAM" id="SSF52540">
    <property type="entry name" value="P-loop containing nucleoside triphosphate hydrolases"/>
    <property type="match status" value="1"/>
</dbReference>
<reference evidence="5 6" key="1">
    <citation type="submission" date="2024-02" db="EMBL/GenBank/DDBJ databases">
        <title>Herpetosiphon gulosus NBRC 112829.</title>
        <authorList>
            <person name="Ichikawa N."/>
            <person name="Katano-Makiyama Y."/>
            <person name="Hidaka K."/>
        </authorList>
    </citation>
    <scope>NUCLEOTIDE SEQUENCE [LARGE SCALE GENOMIC DNA]</scope>
    <source>
        <strain evidence="5 6">NBRC 112829</strain>
    </source>
</reference>
<sequence>MSPNQSTPNSGQPLLKVEGVSKYFMRDKSRFAAVEDVSVTLNAGETLGIVGESGSGKSTLSRCIIRLYDPEKGRIFFDGVDFTGLSTKALRLKRRDIQMIFQDPLASLNPMMTVHSAIEDPMLIHNVGTARERTKRVHELLELVGLDVGAANAFPFEFSGGQQQRIGIARALALNPKLLICDEAVSALDVSIQAQILRLLQDLQKQLGLAYLFISHNLAVVEHMSDQIAVMYHGKVVEYDTVEEIFRAPKQEYTRNLIDSVPKIPRSDTMRFKRPRLNEDAAGA</sequence>
<evidence type="ECO:0000256" key="3">
    <source>
        <dbReference type="ARBA" id="ARBA00022840"/>
    </source>
</evidence>
<dbReference type="GO" id="GO:0005524">
    <property type="term" value="F:ATP binding"/>
    <property type="evidence" value="ECO:0007669"/>
    <property type="project" value="UniProtKB-KW"/>
</dbReference>
<dbReference type="EMBL" id="BAABRU010000016">
    <property type="protein sequence ID" value="GAA5530174.1"/>
    <property type="molecule type" value="Genomic_DNA"/>
</dbReference>
<evidence type="ECO:0000313" key="5">
    <source>
        <dbReference type="EMBL" id="GAA5530174.1"/>
    </source>
</evidence>
<comment type="caution">
    <text evidence="5">The sequence shown here is derived from an EMBL/GenBank/DDBJ whole genome shotgun (WGS) entry which is preliminary data.</text>
</comment>
<organism evidence="5 6">
    <name type="scientific">Herpetosiphon gulosus</name>
    <dbReference type="NCBI Taxonomy" id="1973496"/>
    <lineage>
        <taxon>Bacteria</taxon>
        <taxon>Bacillati</taxon>
        <taxon>Chloroflexota</taxon>
        <taxon>Chloroflexia</taxon>
        <taxon>Herpetosiphonales</taxon>
        <taxon>Herpetosiphonaceae</taxon>
        <taxon>Herpetosiphon</taxon>
    </lineage>
</organism>
<evidence type="ECO:0000256" key="1">
    <source>
        <dbReference type="ARBA" id="ARBA00022448"/>
    </source>
</evidence>
<keyword evidence="1" id="KW-0813">Transport</keyword>
<dbReference type="RefSeq" id="WP_345723768.1">
    <property type="nucleotide sequence ID" value="NZ_BAABRU010000016.1"/>
</dbReference>
<dbReference type="PROSITE" id="PS00211">
    <property type="entry name" value="ABC_TRANSPORTER_1"/>
    <property type="match status" value="1"/>
</dbReference>
<feature type="domain" description="ABC transporter" evidence="4">
    <location>
        <begin position="15"/>
        <end position="258"/>
    </location>
</feature>
<keyword evidence="2" id="KW-0547">Nucleotide-binding</keyword>
<gene>
    <name evidence="5" type="primary">oppF_4</name>
    <name evidence="5" type="ORF">Hgul01_03992</name>
</gene>
<evidence type="ECO:0000259" key="4">
    <source>
        <dbReference type="PROSITE" id="PS50893"/>
    </source>
</evidence>